<dbReference type="Proteomes" id="UP001149719">
    <property type="component" value="Unassembled WGS sequence"/>
</dbReference>
<evidence type="ECO:0000313" key="4">
    <source>
        <dbReference type="EMBL" id="MCZ2723517.1"/>
    </source>
</evidence>
<dbReference type="InterPro" id="IPR051373">
    <property type="entry name" value="Lin-28_RNA-binding"/>
</dbReference>
<name>A0ABT4JYN9_9GAMM</name>
<dbReference type="SUPFAM" id="SSF50249">
    <property type="entry name" value="Nucleic acid-binding proteins"/>
    <property type="match status" value="1"/>
</dbReference>
<dbReference type="RefSeq" id="WP_269127644.1">
    <property type="nucleotide sequence ID" value="NZ_JAPUBN010000024.1"/>
</dbReference>
<evidence type="ECO:0000259" key="3">
    <source>
        <dbReference type="PROSITE" id="PS51857"/>
    </source>
</evidence>
<evidence type="ECO:0000313" key="5">
    <source>
        <dbReference type="Proteomes" id="UP001149719"/>
    </source>
</evidence>
<proteinExistence type="predicted"/>
<evidence type="ECO:0000256" key="2">
    <source>
        <dbReference type="ARBA" id="ARBA00022490"/>
    </source>
</evidence>
<dbReference type="EMBL" id="JAPUBN010000024">
    <property type="protein sequence ID" value="MCZ2723517.1"/>
    <property type="molecule type" value="Genomic_DNA"/>
</dbReference>
<sequence length="79" mass="8888">MSKQLGKVKWFNNVKGIGFISQENASDIFVHYKSIALEGHKMLKKGQQVTFQVIQTEFGSQASEVLPVDVSEKRDLGFD</sequence>
<dbReference type="InterPro" id="IPR012156">
    <property type="entry name" value="Cold_shock_CspA"/>
</dbReference>
<feature type="domain" description="CSD" evidence="3">
    <location>
        <begin position="3"/>
        <end position="67"/>
    </location>
</feature>
<dbReference type="PROSITE" id="PS51857">
    <property type="entry name" value="CSD_2"/>
    <property type="match status" value="1"/>
</dbReference>
<evidence type="ECO:0000256" key="1">
    <source>
        <dbReference type="ARBA" id="ARBA00004496"/>
    </source>
</evidence>
<dbReference type="PIRSF" id="PIRSF002599">
    <property type="entry name" value="Cold_shock_A"/>
    <property type="match status" value="1"/>
</dbReference>
<dbReference type="SMART" id="SM00357">
    <property type="entry name" value="CSP"/>
    <property type="match status" value="1"/>
</dbReference>
<dbReference type="InterPro" id="IPR011129">
    <property type="entry name" value="CSD"/>
</dbReference>
<protein>
    <submittedName>
        <fullName evidence="4">Cold shock domain-containing protein</fullName>
    </submittedName>
</protein>
<keyword evidence="2" id="KW-0963">Cytoplasm</keyword>
<comment type="subcellular location">
    <subcellularLocation>
        <location evidence="1">Cytoplasm</location>
    </subcellularLocation>
</comment>
<organism evidence="4 5">
    <name type="scientific">Marinomonas phaeophyticola</name>
    <dbReference type="NCBI Taxonomy" id="3004091"/>
    <lineage>
        <taxon>Bacteria</taxon>
        <taxon>Pseudomonadati</taxon>
        <taxon>Pseudomonadota</taxon>
        <taxon>Gammaproteobacteria</taxon>
        <taxon>Oceanospirillales</taxon>
        <taxon>Oceanospirillaceae</taxon>
        <taxon>Marinomonas</taxon>
    </lineage>
</organism>
<keyword evidence="5" id="KW-1185">Reference proteome</keyword>
<accession>A0ABT4JYN9</accession>
<dbReference type="PANTHER" id="PTHR46109">
    <property type="entry name" value="PROTEIN LIN-28"/>
    <property type="match status" value="1"/>
</dbReference>
<dbReference type="Gene3D" id="2.40.50.140">
    <property type="entry name" value="Nucleic acid-binding proteins"/>
    <property type="match status" value="1"/>
</dbReference>
<dbReference type="PRINTS" id="PR00050">
    <property type="entry name" value="COLDSHOCK"/>
</dbReference>
<dbReference type="InterPro" id="IPR002059">
    <property type="entry name" value="CSP_DNA-bd"/>
</dbReference>
<comment type="caution">
    <text evidence="4">The sequence shown here is derived from an EMBL/GenBank/DDBJ whole genome shotgun (WGS) entry which is preliminary data.</text>
</comment>
<dbReference type="PANTHER" id="PTHR46109:SF1">
    <property type="entry name" value="PROTEIN LIN-28 HOMOLOG"/>
    <property type="match status" value="1"/>
</dbReference>
<dbReference type="InterPro" id="IPR012340">
    <property type="entry name" value="NA-bd_OB-fold"/>
</dbReference>
<dbReference type="Pfam" id="PF00313">
    <property type="entry name" value="CSD"/>
    <property type="match status" value="1"/>
</dbReference>
<dbReference type="CDD" id="cd04458">
    <property type="entry name" value="CSP_CDS"/>
    <property type="match status" value="1"/>
</dbReference>
<gene>
    <name evidence="4" type="ORF">O1D97_18360</name>
</gene>
<reference evidence="4" key="1">
    <citation type="submission" date="2022-12" db="EMBL/GenBank/DDBJ databases">
        <title>Marinomonas 15G1-11 sp. nov, isolated from marine algae.</title>
        <authorList>
            <person name="Butt M."/>
            <person name="Choi D.G."/>
            <person name="Kim J.M."/>
            <person name="Lee J.K."/>
            <person name="Baek J.H."/>
            <person name="Jeon C.O."/>
        </authorList>
    </citation>
    <scope>NUCLEOTIDE SEQUENCE</scope>
    <source>
        <strain evidence="4">15G1-11</strain>
    </source>
</reference>